<feature type="domain" description="Antitoxin SocA-like Panacea" evidence="1">
    <location>
        <begin position="30"/>
        <end position="133"/>
    </location>
</feature>
<dbReference type="NCBIfam" id="NF047745">
    <property type="entry name" value="SocA_antitoxin"/>
    <property type="match status" value="1"/>
</dbReference>
<evidence type="ECO:0000259" key="1">
    <source>
        <dbReference type="Pfam" id="PF13274"/>
    </source>
</evidence>
<sequence>MSEKYDPRSVANLLLDEADGLNIPIKHIALQKLLYFAHGLKLIRTRTPLLSGYFEAWQYGPVHPAVYKIFKRCGANTINIRAQKTDILTGEKLPLDVIEDSDTKLLIQSILNSYGNMSTRSLVDLSHTVNSPWAYTVDKARTSATLGLRITDDVILDRFRYHLITVSDSQSNGETVEEAPFNFRN</sequence>
<proteinExistence type="predicted"/>
<accession>A0AA42KSV2</accession>
<dbReference type="AlphaFoldDB" id="A0AA42KSV2"/>
<evidence type="ECO:0000313" key="3">
    <source>
        <dbReference type="Proteomes" id="UP001158087"/>
    </source>
</evidence>
<evidence type="ECO:0000313" key="2">
    <source>
        <dbReference type="EMBL" id="MDH0123802.1"/>
    </source>
</evidence>
<protein>
    <submittedName>
        <fullName evidence="2">DUF4065 domain-containing protein</fullName>
    </submittedName>
</protein>
<organism evidence="2 3">
    <name type="scientific">Brucella intermedia GD04153</name>
    <dbReference type="NCBI Taxonomy" id="2975438"/>
    <lineage>
        <taxon>Bacteria</taxon>
        <taxon>Pseudomonadati</taxon>
        <taxon>Pseudomonadota</taxon>
        <taxon>Alphaproteobacteria</taxon>
        <taxon>Hyphomicrobiales</taxon>
        <taxon>Brucellaceae</taxon>
        <taxon>Brucella/Ochrobactrum group</taxon>
        <taxon>Brucella</taxon>
    </lineage>
</organism>
<dbReference type="Proteomes" id="UP001158087">
    <property type="component" value="Unassembled WGS sequence"/>
</dbReference>
<gene>
    <name evidence="2" type="ORF">N7376_07330</name>
</gene>
<comment type="caution">
    <text evidence="2">The sequence shown here is derived from an EMBL/GenBank/DDBJ whole genome shotgun (WGS) entry which is preliminary data.</text>
</comment>
<dbReference type="EMBL" id="JAODYY010000002">
    <property type="protein sequence ID" value="MDH0123802.1"/>
    <property type="molecule type" value="Genomic_DNA"/>
</dbReference>
<dbReference type="Pfam" id="PF13274">
    <property type="entry name" value="SocA_Panacea"/>
    <property type="match status" value="1"/>
</dbReference>
<reference evidence="2" key="1">
    <citation type="submission" date="2022-09" db="EMBL/GenBank/DDBJ databases">
        <title>Intensive care unit water sources are persistently colonized with multi-drug resistant bacteria and are the site of extensive horizontal gene transfer of antibiotic resistance genes.</title>
        <authorList>
            <person name="Diorio-Toth L."/>
        </authorList>
    </citation>
    <scope>NUCLEOTIDE SEQUENCE</scope>
    <source>
        <strain evidence="2">GD04153</strain>
    </source>
</reference>
<dbReference type="InterPro" id="IPR025272">
    <property type="entry name" value="SocA_Panacea"/>
</dbReference>
<name>A0AA42KSV2_9HYPH</name>